<evidence type="ECO:0000313" key="1">
    <source>
        <dbReference type="EMBL" id="KAK4749934.1"/>
    </source>
</evidence>
<dbReference type="EMBL" id="JAXIOK010000018">
    <property type="protein sequence ID" value="KAK4749934.1"/>
    <property type="molecule type" value="Genomic_DNA"/>
</dbReference>
<protein>
    <submittedName>
        <fullName evidence="1">Uncharacterized protein</fullName>
    </submittedName>
</protein>
<dbReference type="AlphaFoldDB" id="A0AAN7JLR7"/>
<proteinExistence type="predicted"/>
<comment type="caution">
    <text evidence="1">The sequence shown here is derived from an EMBL/GenBank/DDBJ whole genome shotgun (WGS) entry which is preliminary data.</text>
</comment>
<accession>A0AAN7JLR7</accession>
<name>A0AAN7JLR7_9MYRT</name>
<evidence type="ECO:0000313" key="2">
    <source>
        <dbReference type="Proteomes" id="UP001345219"/>
    </source>
</evidence>
<dbReference type="Proteomes" id="UP001345219">
    <property type="component" value="Chromosome 21"/>
</dbReference>
<keyword evidence="2" id="KW-1185">Reference proteome</keyword>
<gene>
    <name evidence="1" type="ORF">SAY87_027383</name>
</gene>
<organism evidence="1 2">
    <name type="scientific">Trapa incisa</name>
    <dbReference type="NCBI Taxonomy" id="236973"/>
    <lineage>
        <taxon>Eukaryota</taxon>
        <taxon>Viridiplantae</taxon>
        <taxon>Streptophyta</taxon>
        <taxon>Embryophyta</taxon>
        <taxon>Tracheophyta</taxon>
        <taxon>Spermatophyta</taxon>
        <taxon>Magnoliopsida</taxon>
        <taxon>eudicotyledons</taxon>
        <taxon>Gunneridae</taxon>
        <taxon>Pentapetalae</taxon>
        <taxon>rosids</taxon>
        <taxon>malvids</taxon>
        <taxon>Myrtales</taxon>
        <taxon>Lythraceae</taxon>
        <taxon>Trapa</taxon>
    </lineage>
</organism>
<reference evidence="1 2" key="1">
    <citation type="journal article" date="2023" name="Hortic Res">
        <title>Pangenome of water caltrop reveals structural variations and asymmetric subgenome divergence after allopolyploidization.</title>
        <authorList>
            <person name="Zhang X."/>
            <person name="Chen Y."/>
            <person name="Wang L."/>
            <person name="Yuan Y."/>
            <person name="Fang M."/>
            <person name="Shi L."/>
            <person name="Lu R."/>
            <person name="Comes H.P."/>
            <person name="Ma Y."/>
            <person name="Chen Y."/>
            <person name="Huang G."/>
            <person name="Zhou Y."/>
            <person name="Zheng Z."/>
            <person name="Qiu Y."/>
        </authorList>
    </citation>
    <scope>NUCLEOTIDE SEQUENCE [LARGE SCALE GENOMIC DNA]</scope>
    <source>
        <tissue evidence="1">Roots</tissue>
    </source>
</reference>
<sequence>MWNNFGQYLHQISRPSTPKSSPYSPSSWDQKILSPRVRFPHIYSSNNLDPSSLQYGYDVNHAVASRSWPVDAFPYPYPYPYPMDDPSWPVNYSNSPPEITQSPVPGGALQPHLSIGMRFGLVPATPHKAMEEEGGGQQGWPPAAELVGYGGLSVSGNHGAYKTRGISGRGLADEETQLRVERFKIRTVDIDDMVVQAED</sequence>